<dbReference type="GO" id="GO:0005730">
    <property type="term" value="C:nucleolus"/>
    <property type="evidence" value="ECO:0007669"/>
    <property type="project" value="UniProtKB-SubCell"/>
</dbReference>
<evidence type="ECO:0000256" key="7">
    <source>
        <dbReference type="ARBA" id="ARBA00023274"/>
    </source>
</evidence>
<evidence type="ECO:0000256" key="3">
    <source>
        <dbReference type="ARBA" id="ARBA00006256"/>
    </source>
</evidence>
<evidence type="ECO:0000256" key="1">
    <source>
        <dbReference type="ARBA" id="ARBA00003035"/>
    </source>
</evidence>
<evidence type="ECO:0000256" key="2">
    <source>
        <dbReference type="ARBA" id="ARBA00004604"/>
    </source>
</evidence>
<organism evidence="9 10">
    <name type="scientific">Saccharata proteae CBS 121410</name>
    <dbReference type="NCBI Taxonomy" id="1314787"/>
    <lineage>
        <taxon>Eukaryota</taxon>
        <taxon>Fungi</taxon>
        <taxon>Dikarya</taxon>
        <taxon>Ascomycota</taxon>
        <taxon>Pezizomycotina</taxon>
        <taxon>Dothideomycetes</taxon>
        <taxon>Dothideomycetes incertae sedis</taxon>
        <taxon>Botryosphaeriales</taxon>
        <taxon>Saccharataceae</taxon>
        <taxon>Saccharata</taxon>
    </lineage>
</organism>
<keyword evidence="6" id="KW-0539">Nucleus</keyword>
<dbReference type="InterPro" id="IPR028217">
    <property type="entry name" value="Rsa3_C"/>
</dbReference>
<keyword evidence="10" id="KW-1185">Reference proteome</keyword>
<evidence type="ECO:0000256" key="6">
    <source>
        <dbReference type="ARBA" id="ARBA00023242"/>
    </source>
</evidence>
<dbReference type="EMBL" id="ML978740">
    <property type="protein sequence ID" value="KAF2084545.1"/>
    <property type="molecule type" value="Genomic_DNA"/>
</dbReference>
<dbReference type="AlphaFoldDB" id="A0A9P4HSL9"/>
<keyword evidence="7" id="KW-0687">Ribonucleoprotein</keyword>
<dbReference type="OrthoDB" id="69550at2759"/>
<dbReference type="GO" id="GO:0000027">
    <property type="term" value="P:ribosomal large subunit assembly"/>
    <property type="evidence" value="ECO:0007669"/>
    <property type="project" value="TreeGrafter"/>
</dbReference>
<dbReference type="GO" id="GO:0030687">
    <property type="term" value="C:preribosome, large subunit precursor"/>
    <property type="evidence" value="ECO:0007669"/>
    <property type="project" value="TreeGrafter"/>
</dbReference>
<sequence>AFPSWYLRKTTLALAEDLDKIRNAPDFSAQSLPLLVHALQQGEAVFGREERERILGAVEG</sequence>
<protein>
    <recommendedName>
        <fullName evidence="4">Ribosome assembly protein 3</fullName>
    </recommendedName>
</protein>
<name>A0A9P4HSL9_9PEZI</name>
<dbReference type="InterPro" id="IPR051898">
    <property type="entry name" value="Ribosome_Assembly_3"/>
</dbReference>
<comment type="similarity">
    <text evidence="3">Belongs to the RSA3 family.</text>
</comment>
<dbReference type="Pfam" id="PF14615">
    <property type="entry name" value="Rsa3"/>
    <property type="match status" value="1"/>
</dbReference>
<evidence type="ECO:0000313" key="10">
    <source>
        <dbReference type="Proteomes" id="UP000799776"/>
    </source>
</evidence>
<evidence type="ECO:0000256" key="4">
    <source>
        <dbReference type="ARBA" id="ARBA00015339"/>
    </source>
</evidence>
<keyword evidence="5" id="KW-0690">Ribosome biogenesis</keyword>
<proteinExistence type="inferred from homology"/>
<feature type="non-terminal residue" evidence="9">
    <location>
        <position position="1"/>
    </location>
</feature>
<reference evidence="9" key="1">
    <citation type="journal article" date="2020" name="Stud. Mycol.">
        <title>101 Dothideomycetes genomes: a test case for predicting lifestyles and emergence of pathogens.</title>
        <authorList>
            <person name="Haridas S."/>
            <person name="Albert R."/>
            <person name="Binder M."/>
            <person name="Bloem J."/>
            <person name="Labutti K."/>
            <person name="Salamov A."/>
            <person name="Andreopoulos B."/>
            <person name="Baker S."/>
            <person name="Barry K."/>
            <person name="Bills G."/>
            <person name="Bluhm B."/>
            <person name="Cannon C."/>
            <person name="Castanera R."/>
            <person name="Culley D."/>
            <person name="Daum C."/>
            <person name="Ezra D."/>
            <person name="Gonzalez J."/>
            <person name="Henrissat B."/>
            <person name="Kuo A."/>
            <person name="Liang C."/>
            <person name="Lipzen A."/>
            <person name="Lutzoni F."/>
            <person name="Magnuson J."/>
            <person name="Mondo S."/>
            <person name="Nolan M."/>
            <person name="Ohm R."/>
            <person name="Pangilinan J."/>
            <person name="Park H.-J."/>
            <person name="Ramirez L."/>
            <person name="Alfaro M."/>
            <person name="Sun H."/>
            <person name="Tritt A."/>
            <person name="Yoshinaga Y."/>
            <person name="Zwiers L.-H."/>
            <person name="Turgeon B."/>
            <person name="Goodwin S."/>
            <person name="Spatafora J."/>
            <person name="Crous P."/>
            <person name="Grigoriev I."/>
        </authorList>
    </citation>
    <scope>NUCLEOTIDE SEQUENCE</scope>
    <source>
        <strain evidence="9">CBS 121410</strain>
    </source>
</reference>
<comment type="caution">
    <text evidence="9">The sequence shown here is derived from an EMBL/GenBank/DDBJ whole genome shotgun (WGS) entry which is preliminary data.</text>
</comment>
<dbReference type="PANTHER" id="PTHR28127">
    <property type="entry name" value="RIBOSOME ASSEMBLY PROTEIN 3"/>
    <property type="match status" value="1"/>
</dbReference>
<evidence type="ECO:0000256" key="5">
    <source>
        <dbReference type="ARBA" id="ARBA00022517"/>
    </source>
</evidence>
<dbReference type="PANTHER" id="PTHR28127:SF1">
    <property type="entry name" value="RIBOSOME ASSEMBLY PROTEIN 3"/>
    <property type="match status" value="1"/>
</dbReference>
<evidence type="ECO:0000259" key="8">
    <source>
        <dbReference type="Pfam" id="PF14615"/>
    </source>
</evidence>
<comment type="subcellular location">
    <subcellularLocation>
        <location evidence="2">Nucleus</location>
        <location evidence="2">Nucleolus</location>
    </subcellularLocation>
</comment>
<evidence type="ECO:0000313" key="9">
    <source>
        <dbReference type="EMBL" id="KAF2084545.1"/>
    </source>
</evidence>
<accession>A0A9P4HSL9</accession>
<comment type="function">
    <text evidence="1">Required for efficient biogenesis of the 60S ribosomal subunit.</text>
</comment>
<feature type="domain" description="Ribosome-assembly protein 3 C-terminal" evidence="8">
    <location>
        <begin position="2"/>
        <end position="46"/>
    </location>
</feature>
<dbReference type="Proteomes" id="UP000799776">
    <property type="component" value="Unassembled WGS sequence"/>
</dbReference>
<gene>
    <name evidence="9" type="ORF">K490DRAFT_48914</name>
</gene>